<name>A0A834BWN6_ORYME</name>
<comment type="caution">
    <text evidence="2">The sequence shown here is derived from an EMBL/GenBank/DDBJ whole genome shotgun (WGS) entry which is preliminary data.</text>
</comment>
<dbReference type="EMBL" id="WKFB01000494">
    <property type="protein sequence ID" value="KAF6721312.1"/>
    <property type="molecule type" value="Genomic_DNA"/>
</dbReference>
<sequence>MSVSVQAGLVAPSLEGFSAEVCSVAPRSGESDEVFLKAVLCIRHRFTYTLDSDSSPSSLCFLRKTTAPPPQPEQRRPDEVGVPLRQPAPTLAAGRTKPTKKEEKKVLEMGA</sequence>
<gene>
    <name evidence="2" type="ORF">FQA47_010404</name>
</gene>
<dbReference type="AlphaFoldDB" id="A0A834BWN6"/>
<proteinExistence type="predicted"/>
<evidence type="ECO:0000313" key="2">
    <source>
        <dbReference type="EMBL" id="KAF6721312.1"/>
    </source>
</evidence>
<feature type="compositionally biased region" description="Basic and acidic residues" evidence="1">
    <location>
        <begin position="99"/>
        <end position="111"/>
    </location>
</feature>
<protein>
    <submittedName>
        <fullName evidence="2">Uncharacterized protein</fullName>
    </submittedName>
</protein>
<dbReference type="Proteomes" id="UP000646548">
    <property type="component" value="Unassembled WGS sequence"/>
</dbReference>
<evidence type="ECO:0000313" key="3">
    <source>
        <dbReference type="Proteomes" id="UP000646548"/>
    </source>
</evidence>
<organism evidence="2 3">
    <name type="scientific">Oryzias melastigma</name>
    <name type="common">Marine medaka</name>
    <dbReference type="NCBI Taxonomy" id="30732"/>
    <lineage>
        <taxon>Eukaryota</taxon>
        <taxon>Metazoa</taxon>
        <taxon>Chordata</taxon>
        <taxon>Craniata</taxon>
        <taxon>Vertebrata</taxon>
        <taxon>Euteleostomi</taxon>
        <taxon>Actinopterygii</taxon>
        <taxon>Neopterygii</taxon>
        <taxon>Teleostei</taxon>
        <taxon>Neoteleostei</taxon>
        <taxon>Acanthomorphata</taxon>
        <taxon>Ovalentaria</taxon>
        <taxon>Atherinomorphae</taxon>
        <taxon>Beloniformes</taxon>
        <taxon>Adrianichthyidae</taxon>
        <taxon>Oryziinae</taxon>
        <taxon>Oryzias</taxon>
    </lineage>
</organism>
<evidence type="ECO:0000256" key="1">
    <source>
        <dbReference type="SAM" id="MobiDB-lite"/>
    </source>
</evidence>
<feature type="region of interest" description="Disordered" evidence="1">
    <location>
        <begin position="52"/>
        <end position="111"/>
    </location>
</feature>
<reference evidence="2" key="1">
    <citation type="journal article" name="BMC Genomics">
        <title>Long-read sequencing and de novo genome assembly of marine medaka (Oryzias melastigma).</title>
        <authorList>
            <person name="Liang P."/>
            <person name="Saqib H.S.A."/>
            <person name="Ni X."/>
            <person name="Shen Y."/>
        </authorList>
    </citation>
    <scope>NUCLEOTIDE SEQUENCE</scope>
    <source>
        <strain evidence="2">Bigg-433</strain>
    </source>
</reference>
<accession>A0A834BWN6</accession>